<feature type="transmembrane region" description="Helical" evidence="5">
    <location>
        <begin position="164"/>
        <end position="188"/>
    </location>
</feature>
<dbReference type="STRING" id="703135.A0A2A9NE96"/>
<feature type="transmembrane region" description="Helical" evidence="5">
    <location>
        <begin position="215"/>
        <end position="233"/>
    </location>
</feature>
<keyword evidence="4 5" id="KW-0472">Membrane</keyword>
<evidence type="ECO:0000256" key="2">
    <source>
        <dbReference type="ARBA" id="ARBA00022692"/>
    </source>
</evidence>
<feature type="transmembrane region" description="Helical" evidence="5">
    <location>
        <begin position="28"/>
        <end position="46"/>
    </location>
</feature>
<evidence type="ECO:0000313" key="6">
    <source>
        <dbReference type="EMBL" id="PFH46581.1"/>
    </source>
</evidence>
<dbReference type="OrthoDB" id="3358017at2759"/>
<feature type="transmembrane region" description="Helical" evidence="5">
    <location>
        <begin position="124"/>
        <end position="144"/>
    </location>
</feature>
<comment type="subcellular location">
    <subcellularLocation>
        <location evidence="1">Membrane</location>
        <topology evidence="1">Multi-pass membrane protein</topology>
    </subcellularLocation>
</comment>
<keyword evidence="3 5" id="KW-1133">Transmembrane helix</keyword>
<evidence type="ECO:0000313" key="7">
    <source>
        <dbReference type="Proteomes" id="UP000242287"/>
    </source>
</evidence>
<accession>A0A2A9NE96</accession>
<reference evidence="6 7" key="1">
    <citation type="submission" date="2014-02" db="EMBL/GenBank/DDBJ databases">
        <title>Transposable element dynamics among asymbiotic and ectomycorrhizal Amanita fungi.</title>
        <authorList>
            <consortium name="DOE Joint Genome Institute"/>
            <person name="Hess J."/>
            <person name="Skrede I."/>
            <person name="Wolfe B."/>
            <person name="LaButti K."/>
            <person name="Ohm R.A."/>
            <person name="Grigoriev I.V."/>
            <person name="Pringle A."/>
        </authorList>
    </citation>
    <scope>NUCLEOTIDE SEQUENCE [LARGE SCALE GENOMIC DNA]</scope>
    <source>
        <strain evidence="6 7">SKay4041</strain>
    </source>
</reference>
<evidence type="ECO:0008006" key="8">
    <source>
        <dbReference type="Google" id="ProtNLM"/>
    </source>
</evidence>
<organism evidence="6 7">
    <name type="scientific">Amanita thiersii Skay4041</name>
    <dbReference type="NCBI Taxonomy" id="703135"/>
    <lineage>
        <taxon>Eukaryota</taxon>
        <taxon>Fungi</taxon>
        <taxon>Dikarya</taxon>
        <taxon>Basidiomycota</taxon>
        <taxon>Agaricomycotina</taxon>
        <taxon>Agaricomycetes</taxon>
        <taxon>Agaricomycetidae</taxon>
        <taxon>Agaricales</taxon>
        <taxon>Pluteineae</taxon>
        <taxon>Amanitaceae</taxon>
        <taxon>Amanita</taxon>
    </lineage>
</organism>
<evidence type="ECO:0000256" key="5">
    <source>
        <dbReference type="SAM" id="Phobius"/>
    </source>
</evidence>
<evidence type="ECO:0000256" key="3">
    <source>
        <dbReference type="ARBA" id="ARBA00022989"/>
    </source>
</evidence>
<feature type="transmembrane region" description="Helical" evidence="5">
    <location>
        <begin position="53"/>
        <end position="74"/>
    </location>
</feature>
<evidence type="ECO:0000256" key="4">
    <source>
        <dbReference type="ARBA" id="ARBA00023136"/>
    </source>
</evidence>
<proteinExistence type="predicted"/>
<dbReference type="GO" id="GO:0005886">
    <property type="term" value="C:plasma membrane"/>
    <property type="evidence" value="ECO:0007669"/>
    <property type="project" value="TreeGrafter"/>
</dbReference>
<dbReference type="GO" id="GO:0000324">
    <property type="term" value="C:fungal-type vacuole"/>
    <property type="evidence" value="ECO:0007669"/>
    <property type="project" value="TreeGrafter"/>
</dbReference>
<dbReference type="Proteomes" id="UP000242287">
    <property type="component" value="Unassembled WGS sequence"/>
</dbReference>
<feature type="transmembrane region" description="Helical" evidence="5">
    <location>
        <begin position="86"/>
        <end position="112"/>
    </location>
</feature>
<dbReference type="Pfam" id="PF04479">
    <property type="entry name" value="RTA1"/>
    <property type="match status" value="1"/>
</dbReference>
<keyword evidence="7" id="KW-1185">Reference proteome</keyword>
<sequence length="296" mass="32374">MSSNTTSVTVDADPAARSPYGYVPTRSIAILFVVLFSISTVVHIAQSLKFRQWWLLPTLCLAGAGEILGWSGRLWSSINPPNGDAFLTQICATILAPTPMVAANFVILGHIISRLGTAYSRLTAKWYIIVFCSFDVIALIIQGTGGGLASTASSDEDSKTGGNIMLGGIVFQLVSITVYVMLGAEYFFRYLNDKPIRVDELKVYEGGTKGLTLRLRVMVLGLALSSLFLYIRAVYRTIELANGWNGKVITTEVYFNIFDGAMIVLAMYTMNIVHPGVFLAPEECDIELPHLSARRI</sequence>
<dbReference type="EMBL" id="KZ302178">
    <property type="protein sequence ID" value="PFH46581.1"/>
    <property type="molecule type" value="Genomic_DNA"/>
</dbReference>
<dbReference type="PANTHER" id="PTHR31465:SF9">
    <property type="entry name" value="SPHINGOID LONG-CHAIN BASE TRANSPORTER RSB1"/>
    <property type="match status" value="1"/>
</dbReference>
<gene>
    <name evidence="6" type="ORF">AMATHDRAFT_69545</name>
</gene>
<dbReference type="PANTHER" id="PTHR31465">
    <property type="entry name" value="PROTEIN RTA1-RELATED"/>
    <property type="match status" value="1"/>
</dbReference>
<feature type="transmembrane region" description="Helical" evidence="5">
    <location>
        <begin position="253"/>
        <end position="273"/>
    </location>
</feature>
<name>A0A2A9NE96_9AGAR</name>
<keyword evidence="2 5" id="KW-0812">Transmembrane</keyword>
<dbReference type="InterPro" id="IPR007568">
    <property type="entry name" value="RTA1"/>
</dbReference>
<evidence type="ECO:0000256" key="1">
    <source>
        <dbReference type="ARBA" id="ARBA00004141"/>
    </source>
</evidence>
<protein>
    <recommendedName>
        <fullName evidence="8">RTA1 like protein</fullName>
    </recommendedName>
</protein>
<dbReference type="AlphaFoldDB" id="A0A2A9NE96"/>